<evidence type="ECO:0000313" key="1">
    <source>
        <dbReference type="EMBL" id="MPN13825.1"/>
    </source>
</evidence>
<comment type="caution">
    <text evidence="1">The sequence shown here is derived from an EMBL/GenBank/DDBJ whole genome shotgun (WGS) entry which is preliminary data.</text>
</comment>
<protein>
    <submittedName>
        <fullName evidence="1">Uncharacterized protein</fullName>
    </submittedName>
</protein>
<organism evidence="1">
    <name type="scientific">bioreactor metagenome</name>
    <dbReference type="NCBI Taxonomy" id="1076179"/>
    <lineage>
        <taxon>unclassified sequences</taxon>
        <taxon>metagenomes</taxon>
        <taxon>ecological metagenomes</taxon>
    </lineage>
</organism>
<accession>A0A645FHC5</accession>
<name>A0A645FHC5_9ZZZZ</name>
<proteinExistence type="predicted"/>
<gene>
    <name evidence="1" type="ORF">SDC9_161151</name>
</gene>
<reference evidence="1" key="1">
    <citation type="submission" date="2019-08" db="EMBL/GenBank/DDBJ databases">
        <authorList>
            <person name="Kucharzyk K."/>
            <person name="Murdoch R.W."/>
            <person name="Higgins S."/>
            <person name="Loffler F."/>
        </authorList>
    </citation>
    <scope>NUCLEOTIDE SEQUENCE</scope>
</reference>
<sequence length="150" mass="16247">MEEIIDFLQAVMGRIHPLLNDEGSFLGNCLIVGTSHLSVEVCPDDFPAYSGAIGMALVTVEQQKRAFGQILSCLSLVDVSAALDDVEQQKAVVPVSFDCVGAVTDVMACAYEMEEEVLGLLAWGVKVDVRLDEDALLVDFHLYLLKAISL</sequence>
<dbReference type="EMBL" id="VSSQ01060382">
    <property type="protein sequence ID" value="MPN13825.1"/>
    <property type="molecule type" value="Genomic_DNA"/>
</dbReference>
<dbReference type="AlphaFoldDB" id="A0A645FHC5"/>